<protein>
    <submittedName>
        <fullName evidence="6">Putative hydrolase</fullName>
    </submittedName>
</protein>
<dbReference type="InterPro" id="IPR051601">
    <property type="entry name" value="Serine_prot/Carboxylest_S33"/>
</dbReference>
<dbReference type="InterPro" id="IPR029058">
    <property type="entry name" value="AB_hydrolase_fold"/>
</dbReference>
<evidence type="ECO:0000313" key="7">
    <source>
        <dbReference type="Proteomes" id="UP000660729"/>
    </source>
</evidence>
<reference evidence="6" key="1">
    <citation type="submission" date="2020-04" db="EMBL/GenBank/DDBJ databases">
        <title>Draft genome resource of the tomato pathogen Pseudocercospora fuligena.</title>
        <authorList>
            <person name="Zaccaron A."/>
        </authorList>
    </citation>
    <scope>NUCLEOTIDE SEQUENCE</scope>
    <source>
        <strain evidence="6">PF001</strain>
    </source>
</reference>
<evidence type="ECO:0000313" key="6">
    <source>
        <dbReference type="EMBL" id="KAF7185977.1"/>
    </source>
</evidence>
<evidence type="ECO:0000256" key="2">
    <source>
        <dbReference type="ARBA" id="ARBA00022801"/>
    </source>
</evidence>
<dbReference type="OrthoDB" id="425534at2759"/>
<evidence type="ECO:0000259" key="5">
    <source>
        <dbReference type="Pfam" id="PF08386"/>
    </source>
</evidence>
<name>A0A8H6R8X6_9PEZI</name>
<dbReference type="Proteomes" id="UP000660729">
    <property type="component" value="Unassembled WGS sequence"/>
</dbReference>
<keyword evidence="2 6" id="KW-0378">Hydrolase</keyword>
<dbReference type="InterPro" id="IPR013595">
    <property type="entry name" value="Pept_S33_TAP-like_C"/>
</dbReference>
<feature type="compositionally biased region" description="Low complexity" evidence="3">
    <location>
        <begin position="432"/>
        <end position="451"/>
    </location>
</feature>
<gene>
    <name evidence="6" type="ORF">HII31_12850</name>
</gene>
<accession>A0A8H6R8X6</accession>
<proteinExistence type="inferred from homology"/>
<keyword evidence="7" id="KW-1185">Reference proteome</keyword>
<dbReference type="Gene3D" id="3.40.50.1820">
    <property type="entry name" value="alpha/beta hydrolase"/>
    <property type="match status" value="1"/>
</dbReference>
<evidence type="ECO:0000256" key="4">
    <source>
        <dbReference type="SAM" id="SignalP"/>
    </source>
</evidence>
<keyword evidence="4" id="KW-0732">Signal</keyword>
<feature type="domain" description="Peptidase S33 tripeptidyl aminopeptidase-like C-terminal" evidence="5">
    <location>
        <begin position="512"/>
        <end position="593"/>
    </location>
</feature>
<evidence type="ECO:0000256" key="1">
    <source>
        <dbReference type="ARBA" id="ARBA00010088"/>
    </source>
</evidence>
<evidence type="ECO:0000256" key="3">
    <source>
        <dbReference type="SAM" id="MobiDB-lite"/>
    </source>
</evidence>
<dbReference type="Pfam" id="PF08386">
    <property type="entry name" value="Abhydrolase_4"/>
    <property type="match status" value="1"/>
</dbReference>
<dbReference type="PANTHER" id="PTHR43248:SF25">
    <property type="entry name" value="AB HYDROLASE-1 DOMAIN-CONTAINING PROTEIN-RELATED"/>
    <property type="match status" value="1"/>
</dbReference>
<dbReference type="SUPFAM" id="SSF53474">
    <property type="entry name" value="alpha/beta-Hydrolases"/>
    <property type="match status" value="1"/>
</dbReference>
<organism evidence="6 7">
    <name type="scientific">Pseudocercospora fuligena</name>
    <dbReference type="NCBI Taxonomy" id="685502"/>
    <lineage>
        <taxon>Eukaryota</taxon>
        <taxon>Fungi</taxon>
        <taxon>Dikarya</taxon>
        <taxon>Ascomycota</taxon>
        <taxon>Pezizomycotina</taxon>
        <taxon>Dothideomycetes</taxon>
        <taxon>Dothideomycetidae</taxon>
        <taxon>Mycosphaerellales</taxon>
        <taxon>Mycosphaerellaceae</taxon>
        <taxon>Pseudocercospora</taxon>
    </lineage>
</organism>
<comment type="similarity">
    <text evidence="1">Belongs to the peptidase S33 family.</text>
</comment>
<feature type="signal peptide" evidence="4">
    <location>
        <begin position="1"/>
        <end position="22"/>
    </location>
</feature>
<feature type="region of interest" description="Disordered" evidence="3">
    <location>
        <begin position="427"/>
        <end position="452"/>
    </location>
</feature>
<feature type="chain" id="PRO_5034938041" evidence="4">
    <location>
        <begin position="23"/>
        <end position="633"/>
    </location>
</feature>
<dbReference type="AlphaFoldDB" id="A0A8H6R8X6"/>
<dbReference type="GO" id="GO:0016787">
    <property type="term" value="F:hydrolase activity"/>
    <property type="evidence" value="ECO:0007669"/>
    <property type="project" value="UniProtKB-KW"/>
</dbReference>
<dbReference type="PANTHER" id="PTHR43248">
    <property type="entry name" value="2-SUCCINYL-6-HYDROXY-2,4-CYCLOHEXADIENE-1-CARBOXYLATE SYNTHASE"/>
    <property type="match status" value="1"/>
</dbReference>
<comment type="caution">
    <text evidence="6">The sequence shown here is derived from an EMBL/GenBank/DDBJ whole genome shotgun (WGS) entry which is preliminary data.</text>
</comment>
<dbReference type="EMBL" id="JABCIY010000306">
    <property type="protein sequence ID" value="KAF7185977.1"/>
    <property type="molecule type" value="Genomic_DNA"/>
</dbReference>
<sequence length="633" mass="68962">MSPISIIAMVVALSLLQRLAWASPVEAAASGHDRVNFTSMSANFSWIDIKPAPELQYHDCGGNFQCARLELPLNWNATGPEDPTYKEKFIMAIVKLPAQVPVTDERYGGPVLINPGGPGGSGAAHALLNGQLLQTQIDAAYSYNSSTYVSSNKSAKYFDIIGFDPRGINNSTPYHVCFKSPAQLQVSDTLYGNLMLQWPGKNFDTLWQSNAAMGAGCIWDPRTNPNKSKIANFSSTAIVARDMVEFVERHGEWREKQAKDAGTKERLKWQKGEESLLVHGVSYGTVLGATIAAMQPHRVKRVFLDGVSDSASYYQGNLTTDVLDGDKPIQLFFEYCAQAGKDKCPLWAGNSSRDTEARLQSIIRNIEEQGPVPVPGSDANDPDIIDMNWVKGTLLALSYGSLNSWPEAAAAFAGLAQGNGTLAAISKQNQVSSEPLSSSSDPNDPSTSFTSAANSYQGSMIQAGDQTLRHSKHGFLTKQWQELHEFVPWTGDQWATTFLNLYNWPIIFGWRFGDKHEIGSNVTANPVLFSSNIVDGVTGLPSAKLMHSRFKGSGLLITDGEGHTAAAEPSLCYAKAVRHYFQTGELPDTSKHCLPARRPFLGSDGPNTEKIDVDKLSLEDRVLFGTVDLTLTS</sequence>